<feature type="repeat" description="WD" evidence="3">
    <location>
        <begin position="234"/>
        <end position="267"/>
    </location>
</feature>
<proteinExistence type="predicted"/>
<keyword evidence="2" id="KW-0677">Repeat</keyword>
<dbReference type="InterPro" id="IPR036322">
    <property type="entry name" value="WD40_repeat_dom_sf"/>
</dbReference>
<name>A0A7C3VP51_9CYAN</name>
<accession>A0A7C3VP51</accession>
<dbReference type="PROSITE" id="PS00678">
    <property type="entry name" value="WD_REPEATS_1"/>
    <property type="match status" value="4"/>
</dbReference>
<dbReference type="InterPro" id="IPR001680">
    <property type="entry name" value="WD40_rpt"/>
</dbReference>
<feature type="repeat" description="WD" evidence="3">
    <location>
        <begin position="380"/>
        <end position="415"/>
    </location>
</feature>
<dbReference type="InterPro" id="IPR019775">
    <property type="entry name" value="WD40_repeat_CS"/>
</dbReference>
<feature type="repeat" description="WD" evidence="3">
    <location>
        <begin position="291"/>
        <end position="337"/>
    </location>
</feature>
<evidence type="ECO:0000313" key="4">
    <source>
        <dbReference type="EMBL" id="HGG00291.1"/>
    </source>
</evidence>
<feature type="repeat" description="WD" evidence="3">
    <location>
        <begin position="150"/>
        <end position="191"/>
    </location>
</feature>
<evidence type="ECO:0000256" key="2">
    <source>
        <dbReference type="ARBA" id="ARBA00022737"/>
    </source>
</evidence>
<dbReference type="InterPro" id="IPR015943">
    <property type="entry name" value="WD40/YVTN_repeat-like_dom_sf"/>
</dbReference>
<comment type="caution">
    <text evidence="4">The sequence shown here is derived from an EMBL/GenBank/DDBJ whole genome shotgun (WGS) entry which is preliminary data.</text>
</comment>
<dbReference type="PANTHER" id="PTHR19879">
    <property type="entry name" value="TRANSCRIPTION INITIATION FACTOR TFIID"/>
    <property type="match status" value="1"/>
</dbReference>
<sequence length="415" mass="44280">MTNQPKIYDAVLGGDNPPPVTAAVLGGIAGVKRRFAAKAIEEKRAALKEAVNYPHKGGLDILIQALKDPDSIIQKYAYFLLKDREEVEVKAALIDFNIYQLFTCKKTVKGHIHSINSIAFSPTESKLASCGNDGTIKIWDGKLGTEIKTLTGHTGMVYDLAWTPDGKRLASGGYDGTVKIWDVQSGTLLGALTGHTGKVLGVAVAPGGSGIASCSEDKSIKIWDMNNGTLLHTLRGHAGMVQSVAYSDEGRQLISGSEDGTIKIWDIGSDTGSRPEPIGLRSVGVRVRRTLRGHDRSVTSIAIAPINAPSSLPLVASGSWDGYIKIWDAHTGELKRTLTNHNDWVTGVTISADGRTLVSCSCDRTIKIIDIATGTLRKTLRGHTQRVSGVAISPDGKTIASCSRDSTIKIWGIGS</sequence>
<evidence type="ECO:0000256" key="3">
    <source>
        <dbReference type="PROSITE-ProRule" id="PRU00221"/>
    </source>
</evidence>
<reference evidence="4" key="1">
    <citation type="journal article" date="2020" name="mSystems">
        <title>Genome- and Community-Level Interaction Insights into Carbon Utilization and Element Cycling Functions of Hydrothermarchaeota in Hydrothermal Sediment.</title>
        <authorList>
            <person name="Zhou Z."/>
            <person name="Liu Y."/>
            <person name="Xu W."/>
            <person name="Pan J."/>
            <person name="Luo Z.H."/>
            <person name="Li M."/>
        </authorList>
    </citation>
    <scope>NUCLEOTIDE SEQUENCE [LARGE SCALE GENOMIC DNA]</scope>
    <source>
        <strain evidence="4">SpSt-374</strain>
    </source>
</reference>
<gene>
    <name evidence="4" type="ORF">ENR15_06480</name>
</gene>
<feature type="repeat" description="WD" evidence="3">
    <location>
        <begin position="338"/>
        <end position="379"/>
    </location>
</feature>
<dbReference type="PRINTS" id="PR00320">
    <property type="entry name" value="GPROTEINBRPT"/>
</dbReference>
<feature type="repeat" description="WD" evidence="3">
    <location>
        <begin position="108"/>
        <end position="149"/>
    </location>
</feature>
<dbReference type="CDD" id="cd00200">
    <property type="entry name" value="WD40"/>
    <property type="match status" value="1"/>
</dbReference>
<dbReference type="AlphaFoldDB" id="A0A7C3VP51"/>
<organism evidence="4">
    <name type="scientific">Planktothricoides sp. SpSt-374</name>
    <dbReference type="NCBI Taxonomy" id="2282167"/>
    <lineage>
        <taxon>Bacteria</taxon>
        <taxon>Bacillati</taxon>
        <taxon>Cyanobacteriota</taxon>
        <taxon>Cyanophyceae</taxon>
        <taxon>Oscillatoriophycideae</taxon>
        <taxon>Oscillatoriales</taxon>
        <taxon>Oscillatoriaceae</taxon>
        <taxon>Planktothricoides</taxon>
    </lineage>
</organism>
<evidence type="ECO:0000256" key="1">
    <source>
        <dbReference type="ARBA" id="ARBA00022574"/>
    </source>
</evidence>
<feature type="repeat" description="WD" evidence="3">
    <location>
        <begin position="192"/>
        <end position="233"/>
    </location>
</feature>
<dbReference type="InterPro" id="IPR020472">
    <property type="entry name" value="WD40_PAC1"/>
</dbReference>
<dbReference type="PROSITE" id="PS50294">
    <property type="entry name" value="WD_REPEATS_REGION"/>
    <property type="match status" value="7"/>
</dbReference>
<dbReference type="SMART" id="SM00320">
    <property type="entry name" value="WD40"/>
    <property type="match status" value="7"/>
</dbReference>
<keyword evidence="1 3" id="KW-0853">WD repeat</keyword>
<dbReference type="SUPFAM" id="SSF50978">
    <property type="entry name" value="WD40 repeat-like"/>
    <property type="match status" value="1"/>
</dbReference>
<dbReference type="EMBL" id="DSPX01000060">
    <property type="protein sequence ID" value="HGG00291.1"/>
    <property type="molecule type" value="Genomic_DNA"/>
</dbReference>
<dbReference type="PANTHER" id="PTHR19879:SF9">
    <property type="entry name" value="TRANSCRIPTION INITIATION FACTOR TFIID SUBUNIT 5"/>
    <property type="match status" value="1"/>
</dbReference>
<dbReference type="Gene3D" id="2.130.10.10">
    <property type="entry name" value="YVTN repeat-like/Quinoprotein amine dehydrogenase"/>
    <property type="match status" value="3"/>
</dbReference>
<dbReference type="PROSITE" id="PS50082">
    <property type="entry name" value="WD_REPEATS_2"/>
    <property type="match status" value="7"/>
</dbReference>
<dbReference type="Pfam" id="PF00400">
    <property type="entry name" value="WD40"/>
    <property type="match status" value="7"/>
</dbReference>
<protein>
    <submittedName>
        <fullName evidence="4">WD40 repeat domain-containing protein</fullName>
    </submittedName>
</protein>